<dbReference type="AlphaFoldDB" id="A0A4S9F613"/>
<dbReference type="SUPFAM" id="SSF52540">
    <property type="entry name" value="P-loop containing nucleoside triphosphate hydrolases"/>
    <property type="match status" value="1"/>
</dbReference>
<feature type="region of interest" description="Disordered" evidence="1">
    <location>
        <begin position="1"/>
        <end position="104"/>
    </location>
</feature>
<feature type="compositionally biased region" description="Basic and acidic residues" evidence="1">
    <location>
        <begin position="51"/>
        <end position="61"/>
    </location>
</feature>
<sequence>MSKTYSDKDTRRTKSPEFQTGKKRTHDEATRRSPAPYTPRSNMPSIEEDEKEVKTEIKPEINGRASPLFEPPASTKRDSDDEISTSHVKRSKPSHDSGPLAYGGGPVRQYVLGTPHRYSRHSAMPDLEVNSKHHRQAEDNFLFNMKQVAIPAIAPYIREDKSLSEALEWLEKNARIPATPPTRFALIGASGSGKTSVFNNIMGVPDLANSDSSGQSVTQNPQIFNHGTQNEPYAVEVLFLNARAIKNLIFKCISDLIAFVKLSGGGDTEDELEYVRQSAEAGRQVIHDLFYHKGGLPSIDDAEDFLEGKSLLSQNDETISESAVEGLYNEVVRRAESGGIDLDKRSLRFTAGNVDELRAKAARFAEREGFASIVSSIRTKLHSSLLALGIELADLPGYTDTNTHLRKTSMNYLINCPKAIFVAEMNRVTTTPELEKSLRDTIKLKGAENVILVVTSKEKVEKSKNNWTKEDTAHFDSLERELKIAKAQENGDDDQIRQDAKTKVNKIETDIFEHRMQIRDRFIVQHFHQKRFQNKKNNKKITVILVANKCQESYLLGLTNATVALEKTGIPEVQAKLCETPSRDKVQALARQISKSITKLRRISVWADGPKMPPQDAAMAVFELHARWGVDGFLVQLIKASKKYRKVLVSRFHTAWQDAALLVMDGWSSKYAARTQGVFIRQGGRHSPKLKGEKTARLISWNEELMTVAEDDVVTKLSGIFRTIDEIEGSLVEHIADGLEKICNGLEMLDTIGGSNLEGVFELFKEEGRSCTRDMERGISELKGVLCSEVQKSVTDEPCDENSPIILKSTTKIFAESFEQWPPRSPGLTKERMKYIKEHITDAKGPYIKMTEEVFKRLEPLFQKWATEANKRIEEMHSNIRDVLLMSFEGKKMSDARRQEVGPAIKVAMEKARAVLQADLDGYSADIL</sequence>
<dbReference type="Gene3D" id="3.40.50.300">
    <property type="entry name" value="P-loop containing nucleotide triphosphate hydrolases"/>
    <property type="match status" value="1"/>
</dbReference>
<dbReference type="PANTHER" id="PTHR36681:SF3">
    <property type="entry name" value="NUCLEAR GTPASE, GERMINAL CENTER-ASSOCIATED, TANDEM DUPLICATE 3"/>
    <property type="match status" value="1"/>
</dbReference>
<organism evidence="3 4">
    <name type="scientific">Aureobasidium pullulans</name>
    <name type="common">Black yeast</name>
    <name type="synonym">Pullularia pullulans</name>
    <dbReference type="NCBI Taxonomy" id="5580"/>
    <lineage>
        <taxon>Eukaryota</taxon>
        <taxon>Fungi</taxon>
        <taxon>Dikarya</taxon>
        <taxon>Ascomycota</taxon>
        <taxon>Pezizomycotina</taxon>
        <taxon>Dothideomycetes</taxon>
        <taxon>Dothideomycetidae</taxon>
        <taxon>Dothideales</taxon>
        <taxon>Saccotheciaceae</taxon>
        <taxon>Aureobasidium</taxon>
    </lineage>
</organism>
<protein>
    <recommendedName>
        <fullName evidence="2">Dynamin N-terminal domain-containing protein</fullName>
    </recommendedName>
</protein>
<evidence type="ECO:0000259" key="2">
    <source>
        <dbReference type="Pfam" id="PF00350"/>
    </source>
</evidence>
<feature type="domain" description="Dynamin N-terminal" evidence="2">
    <location>
        <begin position="185"/>
        <end position="454"/>
    </location>
</feature>
<dbReference type="Pfam" id="PF00350">
    <property type="entry name" value="Dynamin_N"/>
    <property type="match status" value="1"/>
</dbReference>
<gene>
    <name evidence="3" type="ORF">D6D10_02285</name>
</gene>
<proteinExistence type="predicted"/>
<dbReference type="InterPro" id="IPR045063">
    <property type="entry name" value="Dynamin_N"/>
</dbReference>
<dbReference type="PANTHER" id="PTHR36681">
    <property type="entry name" value="NUCLEAR GTPASE, GERMINAL CENTER-ASSOCIATED, TANDEM DUPLICATE 3"/>
    <property type="match status" value="1"/>
</dbReference>
<dbReference type="EMBL" id="QZAV01000026">
    <property type="protein sequence ID" value="THX42023.1"/>
    <property type="molecule type" value="Genomic_DNA"/>
</dbReference>
<accession>A0A4S9F613</accession>
<reference evidence="3 4" key="1">
    <citation type="submission" date="2018-10" db="EMBL/GenBank/DDBJ databases">
        <title>Fifty Aureobasidium pullulans genomes reveal a recombining polyextremotolerant generalist.</title>
        <authorList>
            <person name="Gostincar C."/>
            <person name="Turk M."/>
            <person name="Zajc J."/>
            <person name="Gunde-Cimerman N."/>
        </authorList>
    </citation>
    <scope>NUCLEOTIDE SEQUENCE [LARGE SCALE GENOMIC DNA]</scope>
    <source>
        <strain evidence="3 4">EXF-9785</strain>
    </source>
</reference>
<evidence type="ECO:0000256" key="1">
    <source>
        <dbReference type="SAM" id="MobiDB-lite"/>
    </source>
</evidence>
<evidence type="ECO:0000313" key="4">
    <source>
        <dbReference type="Proteomes" id="UP000308953"/>
    </source>
</evidence>
<dbReference type="InterPro" id="IPR027417">
    <property type="entry name" value="P-loop_NTPase"/>
</dbReference>
<name>A0A4S9F613_AURPU</name>
<comment type="caution">
    <text evidence="3">The sequence shown here is derived from an EMBL/GenBank/DDBJ whole genome shotgun (WGS) entry which is preliminary data.</text>
</comment>
<dbReference type="Proteomes" id="UP000308953">
    <property type="component" value="Unassembled WGS sequence"/>
</dbReference>
<feature type="compositionally biased region" description="Basic and acidic residues" evidence="1">
    <location>
        <begin position="1"/>
        <end position="15"/>
    </location>
</feature>
<evidence type="ECO:0000313" key="3">
    <source>
        <dbReference type="EMBL" id="THX42023.1"/>
    </source>
</evidence>